<name>A0A9W9FXY5_9EURO</name>
<reference evidence="1" key="2">
    <citation type="journal article" date="2023" name="IMA Fungus">
        <title>Comparative genomic study of the Penicillium genus elucidates a diverse pangenome and 15 lateral gene transfer events.</title>
        <authorList>
            <person name="Petersen C."/>
            <person name="Sorensen T."/>
            <person name="Nielsen M.R."/>
            <person name="Sondergaard T.E."/>
            <person name="Sorensen J.L."/>
            <person name="Fitzpatrick D.A."/>
            <person name="Frisvad J.C."/>
            <person name="Nielsen K.L."/>
        </authorList>
    </citation>
    <scope>NUCLEOTIDE SEQUENCE</scope>
    <source>
        <strain evidence="1">IBT 30069</strain>
    </source>
</reference>
<gene>
    <name evidence="1" type="ORF">N7456_005224</name>
</gene>
<dbReference type="AlphaFoldDB" id="A0A9W9FXY5"/>
<evidence type="ECO:0000313" key="2">
    <source>
        <dbReference type="Proteomes" id="UP001149165"/>
    </source>
</evidence>
<evidence type="ECO:0000313" key="1">
    <source>
        <dbReference type="EMBL" id="KAJ5108549.1"/>
    </source>
</evidence>
<dbReference type="EMBL" id="JAPQKH010000003">
    <property type="protein sequence ID" value="KAJ5108549.1"/>
    <property type="molecule type" value="Genomic_DNA"/>
</dbReference>
<sequence length="222" mass="26135">MTYKSPALIQIEEIKSTKSTHTDTQTPVDQKKLVSTTTSSTNHKDLRKNIKKFLAIYPYTWESAYMRAFHRLGKIIPYYKPDEYRQDIPELTTKIRFRWEMGLLTDYLVQKFDLPLPDKEICMLWNRDKWSNTRNLKIGEPSQASQQYQKIYNALGHSLQPQAGGRLVQGREFFRPTEYFAAALWEGKKSWDEMVSIIAYVWRFMESVARFHRRHGGKGSQG</sequence>
<dbReference type="OrthoDB" id="3000060at2759"/>
<reference evidence="1" key="1">
    <citation type="submission" date="2022-11" db="EMBL/GenBank/DDBJ databases">
        <authorList>
            <person name="Petersen C."/>
        </authorList>
    </citation>
    <scope>NUCLEOTIDE SEQUENCE</scope>
    <source>
        <strain evidence="1">IBT 30069</strain>
    </source>
</reference>
<accession>A0A9W9FXY5</accession>
<proteinExistence type="predicted"/>
<keyword evidence="2" id="KW-1185">Reference proteome</keyword>
<organism evidence="1 2">
    <name type="scientific">Penicillium angulare</name>
    <dbReference type="NCBI Taxonomy" id="116970"/>
    <lineage>
        <taxon>Eukaryota</taxon>
        <taxon>Fungi</taxon>
        <taxon>Dikarya</taxon>
        <taxon>Ascomycota</taxon>
        <taxon>Pezizomycotina</taxon>
        <taxon>Eurotiomycetes</taxon>
        <taxon>Eurotiomycetidae</taxon>
        <taxon>Eurotiales</taxon>
        <taxon>Aspergillaceae</taxon>
        <taxon>Penicillium</taxon>
    </lineage>
</organism>
<comment type="caution">
    <text evidence="1">The sequence shown here is derived from an EMBL/GenBank/DDBJ whole genome shotgun (WGS) entry which is preliminary data.</text>
</comment>
<dbReference type="Proteomes" id="UP001149165">
    <property type="component" value="Unassembled WGS sequence"/>
</dbReference>
<protein>
    <submittedName>
        <fullName evidence="1">Uncharacterized protein</fullName>
    </submittedName>
</protein>